<reference evidence="2" key="1">
    <citation type="journal article" date="2023" name="Mol. Phylogenet. Evol.">
        <title>Genome-scale phylogeny and comparative genomics of the fungal order Sordariales.</title>
        <authorList>
            <person name="Hensen N."/>
            <person name="Bonometti L."/>
            <person name="Westerberg I."/>
            <person name="Brannstrom I.O."/>
            <person name="Guillou S."/>
            <person name="Cros-Aarteil S."/>
            <person name="Calhoun S."/>
            <person name="Haridas S."/>
            <person name="Kuo A."/>
            <person name="Mondo S."/>
            <person name="Pangilinan J."/>
            <person name="Riley R."/>
            <person name="LaButti K."/>
            <person name="Andreopoulos B."/>
            <person name="Lipzen A."/>
            <person name="Chen C."/>
            <person name="Yan M."/>
            <person name="Daum C."/>
            <person name="Ng V."/>
            <person name="Clum A."/>
            <person name="Steindorff A."/>
            <person name="Ohm R.A."/>
            <person name="Martin F."/>
            <person name="Silar P."/>
            <person name="Natvig D.O."/>
            <person name="Lalanne C."/>
            <person name="Gautier V."/>
            <person name="Ament-Velasquez S.L."/>
            <person name="Kruys A."/>
            <person name="Hutchinson M.I."/>
            <person name="Powell A.J."/>
            <person name="Barry K."/>
            <person name="Miller A.N."/>
            <person name="Grigoriev I.V."/>
            <person name="Debuchy R."/>
            <person name="Gladieux P."/>
            <person name="Hiltunen Thoren M."/>
            <person name="Johannesson H."/>
        </authorList>
    </citation>
    <scope>NUCLEOTIDE SEQUENCE</scope>
    <source>
        <strain evidence="2">CBS 118394</strain>
    </source>
</reference>
<name>A0AAE0LYF5_9PEZI</name>
<gene>
    <name evidence="2" type="ORF">B0H66DRAFT_644533</name>
</gene>
<proteinExistence type="predicted"/>
<feature type="compositionally biased region" description="Polar residues" evidence="1">
    <location>
        <begin position="165"/>
        <end position="176"/>
    </location>
</feature>
<evidence type="ECO:0000313" key="3">
    <source>
        <dbReference type="Proteomes" id="UP001283341"/>
    </source>
</evidence>
<accession>A0AAE0LYF5</accession>
<dbReference type="Proteomes" id="UP001283341">
    <property type="component" value="Unassembled WGS sequence"/>
</dbReference>
<comment type="caution">
    <text evidence="2">The sequence shown here is derived from an EMBL/GenBank/DDBJ whole genome shotgun (WGS) entry which is preliminary data.</text>
</comment>
<dbReference type="EMBL" id="JAUEDM010000009">
    <property type="protein sequence ID" value="KAK3312275.1"/>
    <property type="molecule type" value="Genomic_DNA"/>
</dbReference>
<protein>
    <submittedName>
        <fullName evidence="2">Uncharacterized protein</fullName>
    </submittedName>
</protein>
<reference evidence="2" key="2">
    <citation type="submission" date="2023-06" db="EMBL/GenBank/DDBJ databases">
        <authorList>
            <consortium name="Lawrence Berkeley National Laboratory"/>
            <person name="Haridas S."/>
            <person name="Hensen N."/>
            <person name="Bonometti L."/>
            <person name="Westerberg I."/>
            <person name="Brannstrom I.O."/>
            <person name="Guillou S."/>
            <person name="Cros-Aarteil S."/>
            <person name="Calhoun S."/>
            <person name="Kuo A."/>
            <person name="Mondo S."/>
            <person name="Pangilinan J."/>
            <person name="Riley R."/>
            <person name="Labutti K."/>
            <person name="Andreopoulos B."/>
            <person name="Lipzen A."/>
            <person name="Chen C."/>
            <person name="Yanf M."/>
            <person name="Daum C."/>
            <person name="Ng V."/>
            <person name="Clum A."/>
            <person name="Steindorff A."/>
            <person name="Ohm R."/>
            <person name="Martin F."/>
            <person name="Silar P."/>
            <person name="Natvig D."/>
            <person name="Lalanne C."/>
            <person name="Gautier V."/>
            <person name="Ament-Velasquez S.L."/>
            <person name="Kruys A."/>
            <person name="Hutchinson M.I."/>
            <person name="Powell A.J."/>
            <person name="Barry K."/>
            <person name="Miller A.N."/>
            <person name="Grigoriev I.V."/>
            <person name="Debuchy R."/>
            <person name="Gladieux P."/>
            <person name="Thoren M.H."/>
            <person name="Johannesson H."/>
        </authorList>
    </citation>
    <scope>NUCLEOTIDE SEQUENCE</scope>
    <source>
        <strain evidence="2">CBS 118394</strain>
    </source>
</reference>
<feature type="region of interest" description="Disordered" evidence="1">
    <location>
        <begin position="50"/>
        <end position="78"/>
    </location>
</feature>
<organism evidence="2 3">
    <name type="scientific">Apodospora peruviana</name>
    <dbReference type="NCBI Taxonomy" id="516989"/>
    <lineage>
        <taxon>Eukaryota</taxon>
        <taxon>Fungi</taxon>
        <taxon>Dikarya</taxon>
        <taxon>Ascomycota</taxon>
        <taxon>Pezizomycotina</taxon>
        <taxon>Sordariomycetes</taxon>
        <taxon>Sordariomycetidae</taxon>
        <taxon>Sordariales</taxon>
        <taxon>Lasiosphaeriaceae</taxon>
        <taxon>Apodospora</taxon>
    </lineage>
</organism>
<evidence type="ECO:0000313" key="2">
    <source>
        <dbReference type="EMBL" id="KAK3312275.1"/>
    </source>
</evidence>
<dbReference type="AlphaFoldDB" id="A0AAE0LYF5"/>
<feature type="region of interest" description="Disordered" evidence="1">
    <location>
        <begin position="272"/>
        <end position="292"/>
    </location>
</feature>
<keyword evidence="3" id="KW-1185">Reference proteome</keyword>
<feature type="region of interest" description="Disordered" evidence="1">
    <location>
        <begin position="152"/>
        <end position="177"/>
    </location>
</feature>
<sequence>MTAILYGYAGYLIDIRCVRTLSVHTLFVSILFVAKQQEYVAWWRSPPHRYRPPTTTATGGPGGHHSTPPRKKGDFLKDKPPRIARDVQDAMPQVEQGGREISRVDHTTLPTISVNKRRVLPAYVTSTETGWWTHNHSLTDRHFRCLRASPIRGPRRASQPLPPASSETGPSESPLSSIAVRAPARPTFAGPTKVPFFSEKTSVTQEDTYKPSLRRALGDWLTDFKTSIGNFALATQTSKTNEKVVEDEIDYDDDEFPSAAPVTLRPVERVSDAGRSMPLPPPSRQAPNHHHGHTCLGSITLDIERDHMSGISPA</sequence>
<evidence type="ECO:0000256" key="1">
    <source>
        <dbReference type="SAM" id="MobiDB-lite"/>
    </source>
</evidence>